<dbReference type="Proteomes" id="UP001374535">
    <property type="component" value="Chromosome 2"/>
</dbReference>
<feature type="compositionally biased region" description="Polar residues" evidence="1">
    <location>
        <begin position="100"/>
        <end position="117"/>
    </location>
</feature>
<dbReference type="AlphaFoldDB" id="A0AAQ3S7B0"/>
<sequence length="240" mass="25622">MLSVIQSTLSASFPSLTICPGSSTALLVAVGVEASSPLQWRSETSFEEQLAIEAIEGRPDSGENGFLKVELLVSSEEQSFNLQKASSICSTSFFISQPGSNKASSQGESTDELSTVPWQPGEDDTFTHELMTMISSSTKDLTFPSQILFWTSPSFGSLVLSTWVSAHNAPDGTSISTVGDICLQASASVPIRLSHFSTTLNKESAFLIISCCSFCWLQSTNKSATDSNSKDISESLKSST</sequence>
<reference evidence="2 3" key="1">
    <citation type="journal article" date="2023" name="Life. Sci Alliance">
        <title>Evolutionary insights into 3D genome organization and epigenetic landscape of Vigna mungo.</title>
        <authorList>
            <person name="Junaid A."/>
            <person name="Singh B."/>
            <person name="Bhatia S."/>
        </authorList>
    </citation>
    <scope>NUCLEOTIDE SEQUENCE [LARGE SCALE GENOMIC DNA]</scope>
    <source>
        <strain evidence="2">Urdbean</strain>
    </source>
</reference>
<gene>
    <name evidence="2" type="ORF">V8G54_006420</name>
</gene>
<protein>
    <submittedName>
        <fullName evidence="2">Uncharacterized protein</fullName>
    </submittedName>
</protein>
<accession>A0AAQ3S7B0</accession>
<name>A0AAQ3S7B0_VIGMU</name>
<evidence type="ECO:0000313" key="3">
    <source>
        <dbReference type="Proteomes" id="UP001374535"/>
    </source>
</evidence>
<proteinExistence type="predicted"/>
<evidence type="ECO:0000256" key="1">
    <source>
        <dbReference type="SAM" id="MobiDB-lite"/>
    </source>
</evidence>
<feature type="region of interest" description="Disordered" evidence="1">
    <location>
        <begin position="100"/>
        <end position="120"/>
    </location>
</feature>
<evidence type="ECO:0000313" key="2">
    <source>
        <dbReference type="EMBL" id="WVZ19098.1"/>
    </source>
</evidence>
<keyword evidence="3" id="KW-1185">Reference proteome</keyword>
<dbReference type="EMBL" id="CP144699">
    <property type="protein sequence ID" value="WVZ19098.1"/>
    <property type="molecule type" value="Genomic_DNA"/>
</dbReference>
<organism evidence="2 3">
    <name type="scientific">Vigna mungo</name>
    <name type="common">Black gram</name>
    <name type="synonym">Phaseolus mungo</name>
    <dbReference type="NCBI Taxonomy" id="3915"/>
    <lineage>
        <taxon>Eukaryota</taxon>
        <taxon>Viridiplantae</taxon>
        <taxon>Streptophyta</taxon>
        <taxon>Embryophyta</taxon>
        <taxon>Tracheophyta</taxon>
        <taxon>Spermatophyta</taxon>
        <taxon>Magnoliopsida</taxon>
        <taxon>eudicotyledons</taxon>
        <taxon>Gunneridae</taxon>
        <taxon>Pentapetalae</taxon>
        <taxon>rosids</taxon>
        <taxon>fabids</taxon>
        <taxon>Fabales</taxon>
        <taxon>Fabaceae</taxon>
        <taxon>Papilionoideae</taxon>
        <taxon>50 kb inversion clade</taxon>
        <taxon>NPAAA clade</taxon>
        <taxon>indigoferoid/millettioid clade</taxon>
        <taxon>Phaseoleae</taxon>
        <taxon>Vigna</taxon>
    </lineage>
</organism>